<dbReference type="PANTHER" id="PTHR47894:SF1">
    <property type="entry name" value="HTH-TYPE TRANSCRIPTIONAL REGULATOR VQSM"/>
    <property type="match status" value="1"/>
</dbReference>
<evidence type="ECO:0000259" key="4">
    <source>
        <dbReference type="PROSITE" id="PS01124"/>
    </source>
</evidence>
<comment type="caution">
    <text evidence="5">The sequence shown here is derived from an EMBL/GenBank/DDBJ whole genome shotgun (WGS) entry which is preliminary data.</text>
</comment>
<sequence>MTLARHTAEPTISGHYVLQLFAALRALGLSSEALMASSPIALDSLQADQHLPWSQCLQLMRHARLHTANPLLAIELGRLLNLRSHGFLGYAVLSSRTIGEAIDLSIRYFRTRTSLFALRLFREGDDAVVQLDECVPLGELQRFFIEALMTLMLVCGEQVTGRAFMGKLRLSVSAAAHHGQWREVQQARISFDNAFNQIRFPRIGLQLPIAQADPQLLAMATAQCEQEMHRLRDHGGLLPSVKIWLREQLPNNPTLEQAAAAQAMSARTLRRRLVDLGTSYQLMMEQMRRGRAVELLVHSEDSVDAIAQALGYGDPSNFGRAFRRWTGASPRQYREAQRPSKTH</sequence>
<keyword evidence="6" id="KW-1185">Reference proteome</keyword>
<dbReference type="InterPro" id="IPR032687">
    <property type="entry name" value="AraC-type_N"/>
</dbReference>
<dbReference type="Gene3D" id="1.10.10.60">
    <property type="entry name" value="Homeodomain-like"/>
    <property type="match status" value="1"/>
</dbReference>
<dbReference type="Pfam" id="PF12833">
    <property type="entry name" value="HTH_18"/>
    <property type="match status" value="1"/>
</dbReference>
<feature type="domain" description="HTH araC/xylS-type" evidence="4">
    <location>
        <begin position="239"/>
        <end position="336"/>
    </location>
</feature>
<dbReference type="Pfam" id="PF12625">
    <property type="entry name" value="Arabinose_bd"/>
    <property type="match status" value="1"/>
</dbReference>
<evidence type="ECO:0000313" key="5">
    <source>
        <dbReference type="EMBL" id="REH37760.1"/>
    </source>
</evidence>
<accession>A0A3E0H572</accession>
<evidence type="ECO:0000256" key="2">
    <source>
        <dbReference type="ARBA" id="ARBA00023125"/>
    </source>
</evidence>
<evidence type="ECO:0000313" key="6">
    <source>
        <dbReference type="Proteomes" id="UP000256774"/>
    </source>
</evidence>
<gene>
    <name evidence="5" type="ORF">DFR26_1543</name>
</gene>
<dbReference type="GO" id="GO:0003700">
    <property type="term" value="F:DNA-binding transcription factor activity"/>
    <property type="evidence" value="ECO:0007669"/>
    <property type="project" value="InterPro"/>
</dbReference>
<keyword evidence="3" id="KW-0804">Transcription</keyword>
<dbReference type="InterPro" id="IPR020449">
    <property type="entry name" value="Tscrpt_reg_AraC-type_HTH"/>
</dbReference>
<dbReference type="EMBL" id="QUNR01000003">
    <property type="protein sequence ID" value="REH37760.1"/>
    <property type="molecule type" value="Genomic_DNA"/>
</dbReference>
<dbReference type="AlphaFoldDB" id="A0A3E0H572"/>
<dbReference type="InterPro" id="IPR009057">
    <property type="entry name" value="Homeodomain-like_sf"/>
</dbReference>
<reference evidence="5 6" key="1">
    <citation type="submission" date="2018-08" db="EMBL/GenBank/DDBJ databases">
        <title>Genomic Encyclopedia of Type Strains, Phase IV (KMG-IV): sequencing the most valuable type-strain genomes for metagenomic binning, comparative biology and taxonomic classification.</title>
        <authorList>
            <person name="Goeker M."/>
        </authorList>
    </citation>
    <scope>NUCLEOTIDE SEQUENCE [LARGE SCALE GENOMIC DNA]</scope>
    <source>
        <strain evidence="5 6">DSM 26022</strain>
    </source>
</reference>
<protein>
    <submittedName>
        <fullName evidence="5">AraC family transcriptional regulator</fullName>
    </submittedName>
</protein>
<evidence type="ECO:0000256" key="3">
    <source>
        <dbReference type="ARBA" id="ARBA00023163"/>
    </source>
</evidence>
<dbReference type="PANTHER" id="PTHR47894">
    <property type="entry name" value="HTH-TYPE TRANSCRIPTIONAL REGULATOR GADX"/>
    <property type="match status" value="1"/>
</dbReference>
<keyword evidence="2" id="KW-0238">DNA-binding</keyword>
<dbReference type="RefSeq" id="WP_116208371.1">
    <property type="nucleotide sequence ID" value="NZ_QUNR01000003.1"/>
</dbReference>
<dbReference type="SMART" id="SM00342">
    <property type="entry name" value="HTH_ARAC"/>
    <property type="match status" value="1"/>
</dbReference>
<dbReference type="InterPro" id="IPR018060">
    <property type="entry name" value="HTH_AraC"/>
</dbReference>
<dbReference type="Proteomes" id="UP000256774">
    <property type="component" value="Unassembled WGS sequence"/>
</dbReference>
<dbReference type="OrthoDB" id="5582699at2"/>
<evidence type="ECO:0000256" key="1">
    <source>
        <dbReference type="ARBA" id="ARBA00023015"/>
    </source>
</evidence>
<dbReference type="PROSITE" id="PS01124">
    <property type="entry name" value="HTH_ARAC_FAMILY_2"/>
    <property type="match status" value="1"/>
</dbReference>
<organism evidence="5 6">
    <name type="scientific">Paraperlucidibaca baekdonensis</name>
    <dbReference type="NCBI Taxonomy" id="748120"/>
    <lineage>
        <taxon>Bacteria</taxon>
        <taxon>Pseudomonadati</taxon>
        <taxon>Pseudomonadota</taxon>
        <taxon>Gammaproteobacteria</taxon>
        <taxon>Moraxellales</taxon>
        <taxon>Moraxellaceae</taxon>
        <taxon>Paraperlucidibaca</taxon>
    </lineage>
</organism>
<keyword evidence="1" id="KW-0805">Transcription regulation</keyword>
<dbReference type="GO" id="GO:0005829">
    <property type="term" value="C:cytosol"/>
    <property type="evidence" value="ECO:0007669"/>
    <property type="project" value="TreeGrafter"/>
</dbReference>
<dbReference type="GO" id="GO:0000976">
    <property type="term" value="F:transcription cis-regulatory region binding"/>
    <property type="evidence" value="ECO:0007669"/>
    <property type="project" value="TreeGrafter"/>
</dbReference>
<name>A0A3E0H572_9GAMM</name>
<dbReference type="SUPFAM" id="SSF46689">
    <property type="entry name" value="Homeodomain-like"/>
    <property type="match status" value="1"/>
</dbReference>
<proteinExistence type="predicted"/>
<dbReference type="PRINTS" id="PR00032">
    <property type="entry name" value="HTHARAC"/>
</dbReference>